<organism evidence="2 3">
    <name type="scientific">Rhodamnia argentea</name>
    <dbReference type="NCBI Taxonomy" id="178133"/>
    <lineage>
        <taxon>Eukaryota</taxon>
        <taxon>Viridiplantae</taxon>
        <taxon>Streptophyta</taxon>
        <taxon>Embryophyta</taxon>
        <taxon>Tracheophyta</taxon>
        <taxon>Spermatophyta</taxon>
        <taxon>Magnoliopsida</taxon>
        <taxon>eudicotyledons</taxon>
        <taxon>Gunneridae</taxon>
        <taxon>Pentapetalae</taxon>
        <taxon>rosids</taxon>
        <taxon>malvids</taxon>
        <taxon>Myrtales</taxon>
        <taxon>Myrtaceae</taxon>
        <taxon>Myrtoideae</taxon>
        <taxon>Myrteae</taxon>
        <taxon>Australasian group</taxon>
        <taxon>Rhodamnia</taxon>
    </lineage>
</organism>
<reference evidence="3" key="1">
    <citation type="submission" date="2025-08" db="UniProtKB">
        <authorList>
            <consortium name="RefSeq"/>
        </authorList>
    </citation>
    <scope>IDENTIFICATION</scope>
    <source>
        <tissue evidence="3">Leaf</tissue>
    </source>
</reference>
<dbReference type="GeneID" id="125315050"/>
<sequence length="118" mass="12802">MYGPCARLNLPSTSHPMSTAGIPSTGYSVGTPSKTTAWSTQSELTCGAEVKDGHREGKSNADGGELEPMSETIVDFDWLSDYTADELFDEDELLRTLEDDPKFSTGCQDGTAEHLEHK</sequence>
<accession>A0ABM3HE52</accession>
<evidence type="ECO:0000313" key="2">
    <source>
        <dbReference type="Proteomes" id="UP000827889"/>
    </source>
</evidence>
<name>A0ABM3HE52_9MYRT</name>
<keyword evidence="2" id="KW-1185">Reference proteome</keyword>
<dbReference type="RefSeq" id="XP_048134888.1">
    <property type="nucleotide sequence ID" value="XM_048278931.1"/>
</dbReference>
<feature type="region of interest" description="Disordered" evidence="1">
    <location>
        <begin position="1"/>
        <end position="41"/>
    </location>
</feature>
<proteinExistence type="predicted"/>
<evidence type="ECO:0000313" key="3">
    <source>
        <dbReference type="RefSeq" id="XP_048134888.1"/>
    </source>
</evidence>
<dbReference type="Proteomes" id="UP000827889">
    <property type="component" value="Chromosome 5"/>
</dbReference>
<protein>
    <submittedName>
        <fullName evidence="3">Uncharacterized protein LOC125315050</fullName>
    </submittedName>
</protein>
<gene>
    <name evidence="3" type="primary">LOC125315050</name>
</gene>
<evidence type="ECO:0000256" key="1">
    <source>
        <dbReference type="SAM" id="MobiDB-lite"/>
    </source>
</evidence>
<feature type="compositionally biased region" description="Polar residues" evidence="1">
    <location>
        <begin position="10"/>
        <end position="41"/>
    </location>
</feature>